<dbReference type="EMBL" id="KI692929">
    <property type="protein sequence ID" value="ETM46265.1"/>
    <property type="molecule type" value="Genomic_DNA"/>
</dbReference>
<organism evidence="3">
    <name type="scientific">Phytophthora nicotianae</name>
    <name type="common">Potato buckeye rot agent</name>
    <name type="synonym">Phytophthora parasitica</name>
    <dbReference type="NCBI Taxonomy" id="4792"/>
    <lineage>
        <taxon>Eukaryota</taxon>
        <taxon>Sar</taxon>
        <taxon>Stramenopiles</taxon>
        <taxon>Oomycota</taxon>
        <taxon>Peronosporomycetes</taxon>
        <taxon>Peronosporales</taxon>
        <taxon>Peronosporaceae</taxon>
        <taxon>Phytophthora</taxon>
    </lineage>
</organism>
<dbReference type="GO" id="GO:0006310">
    <property type="term" value="P:DNA recombination"/>
    <property type="evidence" value="ECO:0007669"/>
    <property type="project" value="UniProtKB-KW"/>
</dbReference>
<feature type="non-terminal residue" evidence="3">
    <location>
        <position position="1"/>
    </location>
</feature>
<protein>
    <recommendedName>
        <fullName evidence="5">Tyr recombinase domain-containing protein</fullName>
    </recommendedName>
</protein>
<dbReference type="PANTHER" id="PTHR34605">
    <property type="entry name" value="PHAGE_INTEGRASE DOMAIN-CONTAINING PROTEIN"/>
    <property type="match status" value="1"/>
</dbReference>
<proteinExistence type="predicted"/>
<evidence type="ECO:0000313" key="3">
    <source>
        <dbReference type="EMBL" id="ETM46265.1"/>
    </source>
</evidence>
<dbReference type="GO" id="GO:0015074">
    <property type="term" value="P:DNA integration"/>
    <property type="evidence" value="ECO:0007669"/>
    <property type="project" value="InterPro"/>
</dbReference>
<dbReference type="PANTHER" id="PTHR34605:SF4">
    <property type="entry name" value="DNA ADENINE METHYLTRANSFERASE"/>
    <property type="match status" value="1"/>
</dbReference>
<gene>
    <name evidence="3" type="ORF">L914_08815</name>
    <name evidence="2" type="ORF">L916_08861</name>
</gene>
<dbReference type="AlphaFoldDB" id="W2NCK7"/>
<sequence length="59" mass="6185">VSSIAKIINEGAASVGEDPAQYGTHSFRSGGATVLFSAGIDADTIKQFGRWNLTRTRGT</sequence>
<dbReference type="InterPro" id="IPR011010">
    <property type="entry name" value="DNA_brk_join_enz"/>
</dbReference>
<reference evidence="3" key="2">
    <citation type="submission" date="2013-11" db="EMBL/GenBank/DDBJ databases">
        <title>The Genome Sequence of Phytophthora parasitica IAC_01/95.</title>
        <authorList>
            <consortium name="The Broad Institute Genomics Platform"/>
            <person name="Russ C."/>
            <person name="Tyler B."/>
            <person name="Panabieres F."/>
            <person name="Shan W."/>
            <person name="Tripathy S."/>
            <person name="Grunwald N."/>
            <person name="Machado M."/>
            <person name="Johnson C.S."/>
            <person name="Arredondo F."/>
            <person name="Hong C."/>
            <person name="Coffey M."/>
            <person name="Young S.K."/>
            <person name="Zeng Q."/>
            <person name="Gargeya S."/>
            <person name="Fitzgerald M."/>
            <person name="Abouelleil A."/>
            <person name="Alvarado L."/>
            <person name="Chapman S.B."/>
            <person name="Gainer-Dewar J."/>
            <person name="Goldberg J."/>
            <person name="Griggs A."/>
            <person name="Gujja S."/>
            <person name="Hansen M."/>
            <person name="Howarth C."/>
            <person name="Imamovic A."/>
            <person name="Ireland A."/>
            <person name="Larimer J."/>
            <person name="McCowan C."/>
            <person name="Murphy C."/>
            <person name="Pearson M."/>
            <person name="Poon T.W."/>
            <person name="Priest M."/>
            <person name="Roberts A."/>
            <person name="Saif S."/>
            <person name="Shea T."/>
            <person name="Sykes S."/>
            <person name="Wortman J."/>
            <person name="Nusbaum C."/>
            <person name="Birren B."/>
        </authorList>
    </citation>
    <scope>NUCLEOTIDE SEQUENCE [LARGE SCALE GENOMIC DNA]</scope>
    <source>
        <strain evidence="3">IAC_01/95</strain>
    </source>
</reference>
<dbReference type="EMBL" id="KI672987">
    <property type="protein sequence ID" value="ETL39842.1"/>
    <property type="molecule type" value="Genomic_DNA"/>
</dbReference>
<dbReference type="Proteomes" id="UP000053864">
    <property type="component" value="Unassembled WGS sequence"/>
</dbReference>
<evidence type="ECO:0008006" key="5">
    <source>
        <dbReference type="Google" id="ProtNLM"/>
    </source>
</evidence>
<keyword evidence="1" id="KW-0233">DNA recombination</keyword>
<dbReference type="SUPFAM" id="SSF56349">
    <property type="entry name" value="DNA breaking-rejoining enzymes"/>
    <property type="match status" value="1"/>
</dbReference>
<dbReference type="InterPro" id="IPR013762">
    <property type="entry name" value="Integrase-like_cat_sf"/>
</dbReference>
<accession>W2NCK7</accession>
<dbReference type="InterPro" id="IPR052925">
    <property type="entry name" value="Phage_Integrase-like_Recomb"/>
</dbReference>
<dbReference type="Proteomes" id="UP000054532">
    <property type="component" value="Unassembled WGS sequence"/>
</dbReference>
<reference evidence="2 4" key="1">
    <citation type="submission" date="2013-11" db="EMBL/GenBank/DDBJ databases">
        <title>The Genome Sequence of Phytophthora parasitica CJ05E6.</title>
        <authorList>
            <consortium name="The Broad Institute Genomics Platform"/>
            <person name="Russ C."/>
            <person name="Tyler B."/>
            <person name="Panabieres F."/>
            <person name="Shan W."/>
            <person name="Tripathy S."/>
            <person name="Grunwald N."/>
            <person name="Machado M."/>
            <person name="Johnson C.S."/>
            <person name="Arredondo F."/>
            <person name="Hong C."/>
            <person name="Coffey M."/>
            <person name="Young S.K."/>
            <person name="Zeng Q."/>
            <person name="Gargeya S."/>
            <person name="Fitzgerald M."/>
            <person name="Abouelleil A."/>
            <person name="Alvarado L."/>
            <person name="Chapman S.B."/>
            <person name="Gainer-Dewar J."/>
            <person name="Goldberg J."/>
            <person name="Griggs A."/>
            <person name="Gujja S."/>
            <person name="Hansen M."/>
            <person name="Howarth C."/>
            <person name="Imamovic A."/>
            <person name="Ireland A."/>
            <person name="Larimer J."/>
            <person name="McCowan C."/>
            <person name="Murphy C."/>
            <person name="Pearson M."/>
            <person name="Poon T.W."/>
            <person name="Priest M."/>
            <person name="Roberts A."/>
            <person name="Saif S."/>
            <person name="Shea T."/>
            <person name="Sykes S."/>
            <person name="Wortman J."/>
            <person name="Nusbaum C."/>
            <person name="Birren B."/>
        </authorList>
    </citation>
    <scope>NUCLEOTIDE SEQUENCE [LARGE SCALE GENOMIC DNA]</scope>
    <source>
        <strain evidence="2 4">CJ05E6</strain>
    </source>
</reference>
<evidence type="ECO:0000313" key="2">
    <source>
        <dbReference type="EMBL" id="ETL39842.1"/>
    </source>
</evidence>
<dbReference type="Gene3D" id="1.10.443.10">
    <property type="entry name" value="Intergrase catalytic core"/>
    <property type="match status" value="1"/>
</dbReference>
<dbReference type="GO" id="GO:0003677">
    <property type="term" value="F:DNA binding"/>
    <property type="evidence" value="ECO:0007669"/>
    <property type="project" value="InterPro"/>
</dbReference>
<evidence type="ECO:0000256" key="1">
    <source>
        <dbReference type="ARBA" id="ARBA00023172"/>
    </source>
</evidence>
<evidence type="ECO:0000313" key="4">
    <source>
        <dbReference type="Proteomes" id="UP000053864"/>
    </source>
</evidence>
<name>W2NCK7_PHYNI</name>